<gene>
    <name evidence="2" type="ORF">L596_005111</name>
</gene>
<evidence type="ECO:0000313" key="2">
    <source>
        <dbReference type="EMBL" id="TMS38371.1"/>
    </source>
</evidence>
<evidence type="ECO:0000256" key="1">
    <source>
        <dbReference type="SAM" id="MobiDB-lite"/>
    </source>
</evidence>
<feature type="region of interest" description="Disordered" evidence="1">
    <location>
        <begin position="103"/>
        <end position="132"/>
    </location>
</feature>
<organism evidence="2 3">
    <name type="scientific">Steinernema carpocapsae</name>
    <name type="common">Entomopathogenic nematode</name>
    <dbReference type="NCBI Taxonomy" id="34508"/>
    <lineage>
        <taxon>Eukaryota</taxon>
        <taxon>Metazoa</taxon>
        <taxon>Ecdysozoa</taxon>
        <taxon>Nematoda</taxon>
        <taxon>Chromadorea</taxon>
        <taxon>Rhabditida</taxon>
        <taxon>Tylenchina</taxon>
        <taxon>Panagrolaimomorpha</taxon>
        <taxon>Strongyloidoidea</taxon>
        <taxon>Steinernematidae</taxon>
        <taxon>Steinernema</taxon>
    </lineage>
</organism>
<protein>
    <submittedName>
        <fullName evidence="2">Uncharacterized protein</fullName>
    </submittedName>
</protein>
<evidence type="ECO:0000313" key="3">
    <source>
        <dbReference type="Proteomes" id="UP000298663"/>
    </source>
</evidence>
<dbReference type="AlphaFoldDB" id="A0A4U8UY26"/>
<name>A0A4U8UY26_STECR</name>
<reference evidence="2 3" key="1">
    <citation type="journal article" date="2015" name="Genome Biol.">
        <title>Comparative genomics of Steinernema reveals deeply conserved gene regulatory networks.</title>
        <authorList>
            <person name="Dillman A.R."/>
            <person name="Macchietto M."/>
            <person name="Porter C.F."/>
            <person name="Rogers A."/>
            <person name="Williams B."/>
            <person name="Antoshechkin I."/>
            <person name="Lee M.M."/>
            <person name="Goodwin Z."/>
            <person name="Lu X."/>
            <person name="Lewis E.E."/>
            <person name="Goodrich-Blair H."/>
            <person name="Stock S.P."/>
            <person name="Adams B.J."/>
            <person name="Sternberg P.W."/>
            <person name="Mortazavi A."/>
        </authorList>
    </citation>
    <scope>NUCLEOTIDE SEQUENCE [LARGE SCALE GENOMIC DNA]</scope>
    <source>
        <strain evidence="2 3">ALL</strain>
    </source>
</reference>
<dbReference type="Proteomes" id="UP000298663">
    <property type="component" value="Unassembled WGS sequence"/>
</dbReference>
<proteinExistence type="predicted"/>
<reference evidence="2 3" key="2">
    <citation type="journal article" date="2019" name="G3 (Bethesda)">
        <title>Hybrid Assembly of the Genome of the Entomopathogenic Nematode Steinernema carpocapsae Identifies the X-Chromosome.</title>
        <authorList>
            <person name="Serra L."/>
            <person name="Macchietto M."/>
            <person name="Macias-Munoz A."/>
            <person name="McGill C.J."/>
            <person name="Rodriguez I.M."/>
            <person name="Rodriguez B."/>
            <person name="Murad R."/>
            <person name="Mortazavi A."/>
        </authorList>
    </citation>
    <scope>NUCLEOTIDE SEQUENCE [LARGE SCALE GENOMIC DNA]</scope>
    <source>
        <strain evidence="2 3">ALL</strain>
    </source>
</reference>
<keyword evidence="3" id="KW-1185">Reference proteome</keyword>
<comment type="caution">
    <text evidence="2">The sequence shown here is derived from an EMBL/GenBank/DDBJ whole genome shotgun (WGS) entry which is preliminary data.</text>
</comment>
<sequence>MAFVGRITRDFPVRSQPGRATCAKRLGRRPNLHPEVTIACNPPHAHAQNETIKPSVTHLDGKCKRSQIGVHDERKESPEVRQLTADRHRELISVAEVFGATRGAAESSGIGEARQKNRVVQGSSLHGDSDRR</sequence>
<dbReference type="EMBL" id="AZBU02000001">
    <property type="protein sequence ID" value="TMS38371.1"/>
    <property type="molecule type" value="Genomic_DNA"/>
</dbReference>
<accession>A0A4U8UY26</accession>